<proteinExistence type="predicted"/>
<organism evidence="1 2">
    <name type="scientific">Crepidotus variabilis</name>
    <dbReference type="NCBI Taxonomy" id="179855"/>
    <lineage>
        <taxon>Eukaryota</taxon>
        <taxon>Fungi</taxon>
        <taxon>Dikarya</taxon>
        <taxon>Basidiomycota</taxon>
        <taxon>Agaricomycotina</taxon>
        <taxon>Agaricomycetes</taxon>
        <taxon>Agaricomycetidae</taxon>
        <taxon>Agaricales</taxon>
        <taxon>Agaricineae</taxon>
        <taxon>Crepidotaceae</taxon>
        <taxon>Crepidotus</taxon>
    </lineage>
</organism>
<accession>A0A9P6EJJ4</accession>
<dbReference type="OrthoDB" id="2269034at2759"/>
<dbReference type="InterPro" id="IPR032675">
    <property type="entry name" value="LRR_dom_sf"/>
</dbReference>
<evidence type="ECO:0000313" key="2">
    <source>
        <dbReference type="Proteomes" id="UP000807306"/>
    </source>
</evidence>
<dbReference type="Proteomes" id="UP000807306">
    <property type="component" value="Unassembled WGS sequence"/>
</dbReference>
<dbReference type="Gene3D" id="3.80.10.10">
    <property type="entry name" value="Ribonuclease Inhibitor"/>
    <property type="match status" value="1"/>
</dbReference>
<protein>
    <recommendedName>
        <fullName evidence="3">F-box domain-containing protein</fullName>
    </recommendedName>
</protein>
<sequence>MNKLHDPLRKVPREIASKIFECEYAFDAYDEPSKDPFALGAVCRSWRAIAWSTPAIWSHVSFCINPPGLEDELPTRLELLGPYFDRSRALPLSIRVYTNNRFQFVQDNQAIERLIEILYECVERWHTLHLQIPVAFLPFFKRRFLDVPPSVFKLKSLSLLIVEELRGQINLDLTPMSSNLQRLYLDGTALTLDSLKVNHAHLTHVTGWSSVDSWMKLFIASPLLEEVDLFEEYPNYMVSTFGPANAITHESLKSLKVTFTYQSPHIDTLFKYSTFPNLNTLLFDSVNCHFEALPSFLGQIRALKVLELWNLISSGTEFARLLPKLPQLEELSIHQVHRMSATDLFNAVFQPEDSLNSDKQVAAQLPNLVSFHYNGSWEKNDHWSFLCHLGNFHCARINLPLSSSSRPPPPINQRWPKLRKISAKVNYFSPRDQAPGKIEKFLDEELLQVAQRLQTEGIEISVSFHGIGIDISDLVEESAKERERIRNNAT</sequence>
<reference evidence="1" key="1">
    <citation type="submission" date="2020-11" db="EMBL/GenBank/DDBJ databases">
        <authorList>
            <consortium name="DOE Joint Genome Institute"/>
            <person name="Ahrendt S."/>
            <person name="Riley R."/>
            <person name="Andreopoulos W."/>
            <person name="Labutti K."/>
            <person name="Pangilinan J."/>
            <person name="Ruiz-Duenas F.J."/>
            <person name="Barrasa J.M."/>
            <person name="Sanchez-Garcia M."/>
            <person name="Camarero S."/>
            <person name="Miyauchi S."/>
            <person name="Serrano A."/>
            <person name="Linde D."/>
            <person name="Babiker R."/>
            <person name="Drula E."/>
            <person name="Ayuso-Fernandez I."/>
            <person name="Pacheco R."/>
            <person name="Padilla G."/>
            <person name="Ferreira P."/>
            <person name="Barriuso J."/>
            <person name="Kellner H."/>
            <person name="Castanera R."/>
            <person name="Alfaro M."/>
            <person name="Ramirez L."/>
            <person name="Pisabarro A.G."/>
            <person name="Kuo A."/>
            <person name="Tritt A."/>
            <person name="Lipzen A."/>
            <person name="He G."/>
            <person name="Yan M."/>
            <person name="Ng V."/>
            <person name="Cullen D."/>
            <person name="Martin F."/>
            <person name="Rosso M.-N."/>
            <person name="Henrissat B."/>
            <person name="Hibbett D."/>
            <person name="Martinez A.T."/>
            <person name="Grigoriev I.V."/>
        </authorList>
    </citation>
    <scope>NUCLEOTIDE SEQUENCE</scope>
    <source>
        <strain evidence="1">CBS 506.95</strain>
    </source>
</reference>
<name>A0A9P6EJJ4_9AGAR</name>
<dbReference type="SUPFAM" id="SSF52047">
    <property type="entry name" value="RNI-like"/>
    <property type="match status" value="1"/>
</dbReference>
<dbReference type="PANTHER" id="PTHR38926:SF5">
    <property type="entry name" value="F-BOX AND LEUCINE-RICH REPEAT PROTEIN 6"/>
    <property type="match status" value="1"/>
</dbReference>
<keyword evidence="2" id="KW-1185">Reference proteome</keyword>
<comment type="caution">
    <text evidence="1">The sequence shown here is derived from an EMBL/GenBank/DDBJ whole genome shotgun (WGS) entry which is preliminary data.</text>
</comment>
<gene>
    <name evidence="1" type="ORF">CPB83DRAFT_851426</name>
</gene>
<dbReference type="AlphaFoldDB" id="A0A9P6EJJ4"/>
<dbReference type="EMBL" id="MU157842">
    <property type="protein sequence ID" value="KAF9530007.1"/>
    <property type="molecule type" value="Genomic_DNA"/>
</dbReference>
<dbReference type="PANTHER" id="PTHR38926">
    <property type="entry name" value="F-BOX DOMAIN CONTAINING PROTEIN, EXPRESSED"/>
    <property type="match status" value="1"/>
</dbReference>
<evidence type="ECO:0008006" key="3">
    <source>
        <dbReference type="Google" id="ProtNLM"/>
    </source>
</evidence>
<evidence type="ECO:0000313" key="1">
    <source>
        <dbReference type="EMBL" id="KAF9530007.1"/>
    </source>
</evidence>